<evidence type="ECO:0000256" key="6">
    <source>
        <dbReference type="SAM" id="MobiDB-lite"/>
    </source>
</evidence>
<reference evidence="7" key="1">
    <citation type="submission" date="2021-01" db="EMBL/GenBank/DDBJ databases">
        <authorList>
            <person name="Corre E."/>
            <person name="Pelletier E."/>
            <person name="Niang G."/>
            <person name="Scheremetjew M."/>
            <person name="Finn R."/>
            <person name="Kale V."/>
            <person name="Holt S."/>
            <person name="Cochrane G."/>
            <person name="Meng A."/>
            <person name="Brown T."/>
            <person name="Cohen L."/>
        </authorList>
    </citation>
    <scope>NUCLEOTIDE SEQUENCE</scope>
    <source>
        <strain evidence="7">CCMP1320</strain>
    </source>
</reference>
<dbReference type="InterPro" id="IPR026846">
    <property type="entry name" value="Nse2(Mms21)"/>
</dbReference>
<keyword evidence="3" id="KW-0808">Transferase</keyword>
<evidence type="ECO:0000256" key="2">
    <source>
        <dbReference type="ARBA" id="ARBA00004718"/>
    </source>
</evidence>
<proteinExistence type="predicted"/>
<dbReference type="EMBL" id="HBIP01012953">
    <property type="protein sequence ID" value="CAE0492330.1"/>
    <property type="molecule type" value="Transcribed_RNA"/>
</dbReference>
<sequence length="290" mass="31626">MPRHTQSQPGSSQRQGSQSQSQRESQHVPTQPVIQEGLRLSDQHAKIFKKNLEFVQLQLKEIASTFADDNQADKVEGLRQSAVSVLKLEHEVKAYLEAMSGFTRGSQEGNGGGYLPDATHATDFGAELEAAAEEMLQSSQFELGRSRALQDFDEATNSMGKDSAAAGEGTQGPGAGGGGEDDDDIVMGGGNQELLNNRCPITQKSVFELEQPVEDQYGYIYEHQAIRATLANHAQRGQPCSCPIAGTAHRITVADLRPSERIKRARRRAMLQRGTQAGNTQQQENDVYDV</sequence>
<keyword evidence="4" id="KW-0833">Ubl conjugation pathway</keyword>
<feature type="compositionally biased region" description="Low complexity" evidence="6">
    <location>
        <begin position="1"/>
        <end position="23"/>
    </location>
</feature>
<organism evidence="7">
    <name type="scientific">Dunaliella tertiolecta</name>
    <name type="common">Green alga</name>
    <dbReference type="NCBI Taxonomy" id="3047"/>
    <lineage>
        <taxon>Eukaryota</taxon>
        <taxon>Viridiplantae</taxon>
        <taxon>Chlorophyta</taxon>
        <taxon>core chlorophytes</taxon>
        <taxon>Chlorophyceae</taxon>
        <taxon>CS clade</taxon>
        <taxon>Chlamydomonadales</taxon>
        <taxon>Dunaliellaceae</taxon>
        <taxon>Dunaliella</taxon>
    </lineage>
</organism>
<accession>A0A7S3QT71</accession>
<evidence type="ECO:0000256" key="4">
    <source>
        <dbReference type="ARBA" id="ARBA00022786"/>
    </source>
</evidence>
<feature type="compositionally biased region" description="Polar residues" evidence="6">
    <location>
        <begin position="273"/>
        <end position="290"/>
    </location>
</feature>
<dbReference type="GO" id="GO:0005634">
    <property type="term" value="C:nucleus"/>
    <property type="evidence" value="ECO:0007669"/>
    <property type="project" value="UniProtKB-SubCell"/>
</dbReference>
<dbReference type="PANTHER" id="PTHR21330:SF1">
    <property type="entry name" value="E3 SUMO-PROTEIN LIGASE NSE2"/>
    <property type="match status" value="1"/>
</dbReference>
<protein>
    <recommendedName>
        <fullName evidence="8">SP-RING-type domain-containing protein</fullName>
    </recommendedName>
</protein>
<keyword evidence="5" id="KW-0539">Nucleus</keyword>
<comment type="pathway">
    <text evidence="2">Protein modification; protein sumoylation.</text>
</comment>
<feature type="compositionally biased region" description="Gly residues" evidence="6">
    <location>
        <begin position="169"/>
        <end position="178"/>
    </location>
</feature>
<comment type="subcellular location">
    <subcellularLocation>
        <location evidence="1">Nucleus</location>
    </subcellularLocation>
</comment>
<dbReference type="UniPathway" id="UPA00886"/>
<evidence type="ECO:0000256" key="5">
    <source>
        <dbReference type="ARBA" id="ARBA00023242"/>
    </source>
</evidence>
<dbReference type="GO" id="GO:0016925">
    <property type="term" value="P:protein sumoylation"/>
    <property type="evidence" value="ECO:0007669"/>
    <property type="project" value="UniProtKB-UniPathway"/>
</dbReference>
<name>A0A7S3QT71_DUNTE</name>
<evidence type="ECO:0000256" key="3">
    <source>
        <dbReference type="ARBA" id="ARBA00022679"/>
    </source>
</evidence>
<dbReference type="PANTHER" id="PTHR21330">
    <property type="entry name" value="E3 SUMO-PROTEIN LIGASE NSE2"/>
    <property type="match status" value="1"/>
</dbReference>
<dbReference type="GO" id="GO:0000724">
    <property type="term" value="P:double-strand break repair via homologous recombination"/>
    <property type="evidence" value="ECO:0007669"/>
    <property type="project" value="InterPro"/>
</dbReference>
<dbReference type="AlphaFoldDB" id="A0A7S3QT71"/>
<feature type="region of interest" description="Disordered" evidence="6">
    <location>
        <begin position="158"/>
        <end position="191"/>
    </location>
</feature>
<dbReference type="GO" id="GO:0030915">
    <property type="term" value="C:Smc5-Smc6 complex"/>
    <property type="evidence" value="ECO:0007669"/>
    <property type="project" value="InterPro"/>
</dbReference>
<dbReference type="Gene3D" id="3.30.40.10">
    <property type="entry name" value="Zinc/RING finger domain, C3HC4 (zinc finger)"/>
    <property type="match status" value="1"/>
</dbReference>
<feature type="region of interest" description="Disordered" evidence="6">
    <location>
        <begin position="1"/>
        <end position="35"/>
    </location>
</feature>
<dbReference type="GO" id="GO:0061665">
    <property type="term" value="F:SUMO ligase activity"/>
    <property type="evidence" value="ECO:0007669"/>
    <property type="project" value="TreeGrafter"/>
</dbReference>
<evidence type="ECO:0008006" key="8">
    <source>
        <dbReference type="Google" id="ProtNLM"/>
    </source>
</evidence>
<feature type="region of interest" description="Disordered" evidence="6">
    <location>
        <begin position="268"/>
        <end position="290"/>
    </location>
</feature>
<evidence type="ECO:0000313" key="7">
    <source>
        <dbReference type="EMBL" id="CAE0492330.1"/>
    </source>
</evidence>
<dbReference type="InterPro" id="IPR013083">
    <property type="entry name" value="Znf_RING/FYVE/PHD"/>
</dbReference>
<evidence type="ECO:0000256" key="1">
    <source>
        <dbReference type="ARBA" id="ARBA00004123"/>
    </source>
</evidence>
<gene>
    <name evidence="7" type="ORF">DTER00134_LOCUS7403</name>
</gene>